<keyword evidence="5" id="KW-1185">Reference proteome</keyword>
<dbReference type="OrthoDB" id="509174at2"/>
<evidence type="ECO:0000313" key="4">
    <source>
        <dbReference type="EMBL" id="KST69089.1"/>
    </source>
</evidence>
<organism evidence="4 5">
    <name type="scientific">Mastigocoleus testarum BC008</name>
    <dbReference type="NCBI Taxonomy" id="371196"/>
    <lineage>
        <taxon>Bacteria</taxon>
        <taxon>Bacillati</taxon>
        <taxon>Cyanobacteriota</taxon>
        <taxon>Cyanophyceae</taxon>
        <taxon>Nostocales</taxon>
        <taxon>Hapalosiphonaceae</taxon>
        <taxon>Mastigocoleus</taxon>
    </lineage>
</organism>
<dbReference type="GO" id="GO:0016829">
    <property type="term" value="F:lyase activity"/>
    <property type="evidence" value="ECO:0007669"/>
    <property type="project" value="UniProtKB-KW"/>
</dbReference>
<name>A0A0V7ZXJ4_9CYAN</name>
<comment type="function">
    <text evidence="3">Covalently attaches a chromophore to Cys residue(s) of phycobiliproteins.</text>
</comment>
<sequence length="203" mass="23308">MNLSSDLITLGNYLAGEFDNQEQALAEPAWYVNLRLWQVPVDLFPEDSLSLFAEQVNAITPNNPYRQRVMRLQIDRSTSEKLLQVQYYLPKNPTKLAGAGRDRELLKELKPYDLELLPGCILNVERHVLTGNNYRFIAKPPRDTKCCFTFQDKTIQVSLGFEVTNSQLFSYDKGVDPQTGQANWGAILGPFSYTKRKQYEFFA</sequence>
<comment type="caution">
    <text evidence="4">The sequence shown here is derived from an EMBL/GenBank/DDBJ whole genome shotgun (WGS) entry which is preliminary data.</text>
</comment>
<dbReference type="GO" id="GO:0017006">
    <property type="term" value="P:protein-tetrapyrrole linkage"/>
    <property type="evidence" value="ECO:0007669"/>
    <property type="project" value="UniProtKB-UniRule"/>
</dbReference>
<evidence type="ECO:0000256" key="1">
    <source>
        <dbReference type="ARBA" id="ARBA00008206"/>
    </source>
</evidence>
<dbReference type="EC" id="4.-.-.-" evidence="3"/>
<dbReference type="EMBL" id="LMTZ01000035">
    <property type="protein sequence ID" value="KST69089.1"/>
    <property type="molecule type" value="Genomic_DNA"/>
</dbReference>
<dbReference type="RefSeq" id="WP_027843449.1">
    <property type="nucleotide sequence ID" value="NZ_LMTZ01000035.1"/>
</dbReference>
<evidence type="ECO:0000313" key="5">
    <source>
        <dbReference type="Proteomes" id="UP000053372"/>
    </source>
</evidence>
<keyword evidence="2 3" id="KW-0456">Lyase</keyword>
<accession>A0A0V7ZXJ4</accession>
<dbReference type="Pfam" id="PF06206">
    <property type="entry name" value="CpeT"/>
    <property type="match status" value="1"/>
</dbReference>
<gene>
    <name evidence="3" type="primary">cpcT</name>
    <name evidence="4" type="ORF">BC008_34805</name>
</gene>
<reference evidence="4 5" key="1">
    <citation type="journal article" date="2015" name="Genome Announc.">
        <title>Draft Genome of the Euendolithic (true boring) Cyanobacterium Mastigocoleus testarum strain BC008.</title>
        <authorList>
            <person name="Guida B.S."/>
            <person name="Garcia-Pichel F."/>
        </authorList>
    </citation>
    <scope>NUCLEOTIDE SEQUENCE [LARGE SCALE GENOMIC DNA]</scope>
    <source>
        <strain evidence="4 5">BC008</strain>
    </source>
</reference>
<protein>
    <recommendedName>
        <fullName evidence="3">Chromophore lyase CpcT/CpeT</fullName>
        <ecNumber evidence="3">4.-.-.-</ecNumber>
    </recommendedName>
</protein>
<proteinExistence type="inferred from homology"/>
<dbReference type="CDD" id="cd16338">
    <property type="entry name" value="CpcT"/>
    <property type="match status" value="1"/>
</dbReference>
<evidence type="ECO:0000256" key="2">
    <source>
        <dbReference type="ARBA" id="ARBA00023239"/>
    </source>
</evidence>
<dbReference type="PANTHER" id="PTHR35137">
    <property type="entry name" value="CHROMOPHORE LYASE CRL, CHLOROPLASTIC"/>
    <property type="match status" value="1"/>
</dbReference>
<evidence type="ECO:0000256" key="3">
    <source>
        <dbReference type="HAMAP-Rule" id="MF_01460"/>
    </source>
</evidence>
<dbReference type="InterPro" id="IPR010404">
    <property type="entry name" value="CpcT/CpeT"/>
</dbReference>
<dbReference type="Proteomes" id="UP000053372">
    <property type="component" value="Unassembled WGS sequence"/>
</dbReference>
<dbReference type="HAMAP" id="MF_01460">
    <property type="entry name" value="Chrphore_lyase_CpxT"/>
    <property type="match status" value="1"/>
</dbReference>
<dbReference type="InterPro" id="IPR038672">
    <property type="entry name" value="CpcT/CpeT_sf"/>
</dbReference>
<comment type="similarity">
    <text evidence="1 3">Belongs to the CpcT/CpeT biliprotein lyase family.</text>
</comment>
<dbReference type="PANTHER" id="PTHR35137:SF1">
    <property type="entry name" value="CHROMOPHORE LYASE CRL, CHLOROPLASTIC"/>
    <property type="match status" value="1"/>
</dbReference>
<dbReference type="Gene3D" id="2.40.128.590">
    <property type="entry name" value="CpcT/CpeT domain"/>
    <property type="match status" value="1"/>
</dbReference>
<dbReference type="AlphaFoldDB" id="A0A0V7ZXJ4"/>